<feature type="domain" description="AAA" evidence="1">
    <location>
        <begin position="17"/>
        <end position="139"/>
    </location>
</feature>
<dbReference type="OrthoDB" id="9801840at2"/>
<dbReference type="EMBL" id="SOEO01000002">
    <property type="protein sequence ID" value="TDX84201.1"/>
    <property type="molecule type" value="Genomic_DNA"/>
</dbReference>
<dbReference type="Proteomes" id="UP000295313">
    <property type="component" value="Unassembled WGS sequence"/>
</dbReference>
<evidence type="ECO:0000313" key="4">
    <source>
        <dbReference type="Proteomes" id="UP000295313"/>
    </source>
</evidence>
<keyword evidence="4" id="KW-1185">Reference proteome</keyword>
<sequence>MVERLLQKNIEKRLKDEKAIILFGPRQVGKSTLMELMENRFEKPIANWNGDQSDIRNILENPTSDFLKTLIGNSKTLIIDEAQRIENIGIIIKLITDQIKNVKVIATGSSSFDLANKINEPLTGRKWEYQLFPLSFEEMSNQNGFLEERRLLEHRMVFGYYPEIVNNPGDEIERLKNLSESYLYKDVLQWENIQKPEKLEKLLTALALQMGNEVSYNELSQLVGIDNLTVEKYIRLLEQSFIIFRLDGFNRNLRNEIKKGKKIYFYDNGIRNAILNNFNPLNLRDDVGKLWENFLISERIKTNSYHLKNFKTYFWRTHAQQEIDFLEEADGKISAYEFKWNERKKAKIPKNFSETYNPEIEKIITKDNFHEFVINR</sequence>
<dbReference type="InterPro" id="IPR025420">
    <property type="entry name" value="DUF4143"/>
</dbReference>
<dbReference type="Pfam" id="PF13635">
    <property type="entry name" value="DUF4143"/>
    <property type="match status" value="1"/>
</dbReference>
<evidence type="ECO:0000259" key="2">
    <source>
        <dbReference type="Pfam" id="PF13635"/>
    </source>
</evidence>
<evidence type="ECO:0000259" key="1">
    <source>
        <dbReference type="Pfam" id="PF13173"/>
    </source>
</evidence>
<evidence type="ECO:0000313" key="3">
    <source>
        <dbReference type="EMBL" id="TDX84201.1"/>
    </source>
</evidence>
<accession>A0A4R8IA90</accession>
<dbReference type="PANTHER" id="PTHR43566:SF1">
    <property type="entry name" value="AAA+ ATPASE DOMAIN-CONTAINING PROTEIN"/>
    <property type="match status" value="1"/>
</dbReference>
<dbReference type="InterPro" id="IPR041682">
    <property type="entry name" value="AAA_14"/>
</dbReference>
<dbReference type="SUPFAM" id="SSF52540">
    <property type="entry name" value="P-loop containing nucleoside triphosphate hydrolases"/>
    <property type="match status" value="1"/>
</dbReference>
<name>A0A4R8IA90_9FLAO</name>
<comment type="caution">
    <text evidence="3">The sequence shown here is derived from an EMBL/GenBank/DDBJ whole genome shotgun (WGS) entry which is preliminary data.</text>
</comment>
<reference evidence="3 4" key="1">
    <citation type="submission" date="2019-03" db="EMBL/GenBank/DDBJ databases">
        <title>Genomic Encyclopedia of Type Strains, Phase III (KMG-III): the genomes of soil and plant-associated and newly described type strains.</title>
        <authorList>
            <person name="Whitman W."/>
        </authorList>
    </citation>
    <scope>NUCLEOTIDE SEQUENCE [LARGE SCALE GENOMIC DNA]</scope>
    <source>
        <strain evidence="3 4">CGMCC 1.12802</strain>
    </source>
</reference>
<organism evidence="3 4">
    <name type="scientific">Epilithonimonas xixisoli</name>
    <dbReference type="NCBI Taxonomy" id="1476462"/>
    <lineage>
        <taxon>Bacteria</taxon>
        <taxon>Pseudomonadati</taxon>
        <taxon>Bacteroidota</taxon>
        <taxon>Flavobacteriia</taxon>
        <taxon>Flavobacteriales</taxon>
        <taxon>Weeksellaceae</taxon>
        <taxon>Chryseobacterium group</taxon>
        <taxon>Epilithonimonas</taxon>
    </lineage>
</organism>
<evidence type="ECO:0008006" key="5">
    <source>
        <dbReference type="Google" id="ProtNLM"/>
    </source>
</evidence>
<proteinExistence type="predicted"/>
<dbReference type="RefSeq" id="WP_133944223.1">
    <property type="nucleotide sequence ID" value="NZ_SOEO01000002.1"/>
</dbReference>
<dbReference type="Gene3D" id="3.40.50.300">
    <property type="entry name" value="P-loop containing nucleotide triphosphate hydrolases"/>
    <property type="match status" value="1"/>
</dbReference>
<gene>
    <name evidence="3" type="ORF">B0I22_1804</name>
</gene>
<dbReference type="InterPro" id="IPR027417">
    <property type="entry name" value="P-loop_NTPase"/>
</dbReference>
<feature type="domain" description="DUF4143" evidence="2">
    <location>
        <begin position="185"/>
        <end position="341"/>
    </location>
</feature>
<dbReference type="AlphaFoldDB" id="A0A4R8IA90"/>
<protein>
    <recommendedName>
        <fullName evidence="5">AAA+ ATPase domain-containing protein</fullName>
    </recommendedName>
</protein>
<dbReference type="Pfam" id="PF13173">
    <property type="entry name" value="AAA_14"/>
    <property type="match status" value="1"/>
</dbReference>
<dbReference type="PANTHER" id="PTHR43566">
    <property type="entry name" value="CONSERVED PROTEIN"/>
    <property type="match status" value="1"/>
</dbReference>